<sequence>MGELDSKPFHDAMKRKYSEAEADERATELCSLWEEYLRDPEWHPIKVVNINGKHQAVIKEDDEKLRDLKENYGDEVSNAVTAALCEINEYNPSGRYIISELWNYKEGRRANLKEGVEVLLKQWRYQKRKRGMD</sequence>
<proteinExistence type="predicted"/>
<protein>
    <submittedName>
        <fullName evidence="2">Protein INVOLVED IN DE NOVO 2</fullName>
    </submittedName>
</protein>
<gene>
    <name evidence="2" type="ORF">Sango_0624100</name>
</gene>
<name>A0AAE2C231_9LAMI</name>
<dbReference type="InterPro" id="IPR045177">
    <property type="entry name" value="FDM1-5/IDN2"/>
</dbReference>
<evidence type="ECO:0000313" key="3">
    <source>
        <dbReference type="Proteomes" id="UP001289374"/>
    </source>
</evidence>
<evidence type="ECO:0000313" key="2">
    <source>
        <dbReference type="EMBL" id="KAK4406176.1"/>
    </source>
</evidence>
<evidence type="ECO:0000259" key="1">
    <source>
        <dbReference type="Pfam" id="PF03469"/>
    </source>
</evidence>
<dbReference type="AlphaFoldDB" id="A0AAE2C231"/>
<reference evidence="2" key="2">
    <citation type="journal article" date="2024" name="Plant">
        <title>Genomic evolution and insights into agronomic trait innovations of Sesamum species.</title>
        <authorList>
            <person name="Miao H."/>
            <person name="Wang L."/>
            <person name="Qu L."/>
            <person name="Liu H."/>
            <person name="Sun Y."/>
            <person name="Le M."/>
            <person name="Wang Q."/>
            <person name="Wei S."/>
            <person name="Zheng Y."/>
            <person name="Lin W."/>
            <person name="Duan Y."/>
            <person name="Cao H."/>
            <person name="Xiong S."/>
            <person name="Wang X."/>
            <person name="Wei L."/>
            <person name="Li C."/>
            <person name="Ma Q."/>
            <person name="Ju M."/>
            <person name="Zhao R."/>
            <person name="Li G."/>
            <person name="Mu C."/>
            <person name="Tian Q."/>
            <person name="Mei H."/>
            <person name="Zhang T."/>
            <person name="Gao T."/>
            <person name="Zhang H."/>
        </authorList>
    </citation>
    <scope>NUCLEOTIDE SEQUENCE</scope>
    <source>
        <strain evidence="2">K16</strain>
    </source>
</reference>
<reference evidence="2" key="1">
    <citation type="submission" date="2020-06" db="EMBL/GenBank/DDBJ databases">
        <authorList>
            <person name="Li T."/>
            <person name="Hu X."/>
            <person name="Zhang T."/>
            <person name="Song X."/>
            <person name="Zhang H."/>
            <person name="Dai N."/>
            <person name="Sheng W."/>
            <person name="Hou X."/>
            <person name="Wei L."/>
        </authorList>
    </citation>
    <scope>NUCLEOTIDE SEQUENCE</scope>
    <source>
        <strain evidence="2">K16</strain>
        <tissue evidence="2">Leaf</tissue>
    </source>
</reference>
<accession>A0AAE2C231</accession>
<dbReference type="PANTHER" id="PTHR21596:SF65">
    <property type="entry name" value="PROTEIN INVOLVED IN DE NOVO 2-RELATED"/>
    <property type="match status" value="1"/>
</dbReference>
<organism evidence="2 3">
    <name type="scientific">Sesamum angolense</name>
    <dbReference type="NCBI Taxonomy" id="2727404"/>
    <lineage>
        <taxon>Eukaryota</taxon>
        <taxon>Viridiplantae</taxon>
        <taxon>Streptophyta</taxon>
        <taxon>Embryophyta</taxon>
        <taxon>Tracheophyta</taxon>
        <taxon>Spermatophyta</taxon>
        <taxon>Magnoliopsida</taxon>
        <taxon>eudicotyledons</taxon>
        <taxon>Gunneridae</taxon>
        <taxon>Pentapetalae</taxon>
        <taxon>asterids</taxon>
        <taxon>lamiids</taxon>
        <taxon>Lamiales</taxon>
        <taxon>Pedaliaceae</taxon>
        <taxon>Sesamum</taxon>
    </lineage>
</organism>
<comment type="caution">
    <text evidence="2">The sequence shown here is derived from an EMBL/GenBank/DDBJ whole genome shotgun (WGS) entry which is preliminary data.</text>
</comment>
<dbReference type="Proteomes" id="UP001289374">
    <property type="component" value="Unassembled WGS sequence"/>
</dbReference>
<dbReference type="Pfam" id="PF03469">
    <property type="entry name" value="XH"/>
    <property type="match status" value="1"/>
</dbReference>
<dbReference type="PANTHER" id="PTHR21596">
    <property type="entry name" value="RIBONUCLEASE P SUBUNIT P38"/>
    <property type="match status" value="1"/>
</dbReference>
<keyword evidence="3" id="KW-1185">Reference proteome</keyword>
<feature type="domain" description="Factor of DNA methylation 1-5/IDN2" evidence="1">
    <location>
        <begin position="1"/>
        <end position="129"/>
    </location>
</feature>
<dbReference type="GO" id="GO:0080188">
    <property type="term" value="P:gene silencing by siRNA-directed DNA methylation"/>
    <property type="evidence" value="ECO:0007669"/>
    <property type="project" value="InterPro"/>
</dbReference>
<dbReference type="InterPro" id="IPR005379">
    <property type="entry name" value="FDM1-5/IDN2_XH"/>
</dbReference>
<dbReference type="EMBL" id="JACGWL010000003">
    <property type="protein sequence ID" value="KAK4406176.1"/>
    <property type="molecule type" value="Genomic_DNA"/>
</dbReference>